<reference evidence="2" key="1">
    <citation type="submission" date="2021-06" db="EMBL/GenBank/DDBJ databases">
        <authorList>
            <person name="Kallberg Y."/>
            <person name="Tangrot J."/>
            <person name="Rosling A."/>
        </authorList>
    </citation>
    <scope>NUCLEOTIDE SEQUENCE</scope>
    <source>
        <strain evidence="2">FL130A</strain>
    </source>
</reference>
<sequence length="624" mass="73129">EIQRIFIILNTSTAKLDEIERVLQNYHNNFDRVATEFELINGEIRIEPIEDANQSEASSMREDRMIYVMLLLGWEKLQNNNVKTLSTTTGKMFRNVQLLKEFFTISTQSSNGLNKLTLIHCEEEQLGLLLMTGRRRRDMAKLGRPVMNARFVPISTVEIWSSWDTLGRLVMNARFVPISTAFGGKLGHARSTGHERKNWTKDLKQSNRNDKMIQKHVIERNILVEEQHNEILKNAMIRDQVVRTTLTKHLSEYRTDHREERPRKRLNMEKPVFDDKSEIDPDDIADLDDIEALNIYPNITSTESELYEKISFKEYLRYPNKDSQNDIWLLPSGKSIKEVIRNLKIYINLSIIRIGAKVCKPEWIEQNDWDYLLEYPNYNLSSDVENLFTVLLETNSLMEYKQCLRKAKFDEDDKEMEFVTDVLMWFAKNVFNIASTFHSTNKNEAILGSLMIHPVLQYLANAVTGHPIYVPDEICLKASANQRLLRDLKPTDDKPLGMKVDGFFQSPGERGPELGMIELSGGYLTFDMPHYLKDHVKGYLGSRDLLNDIFTRFNRGDYEIMRRLRTWFFHMHDKLIELNVQVWEMDLPVSKTYQMFLINTFQLPISWKNHHELVHALRILWNLG</sequence>
<dbReference type="AlphaFoldDB" id="A0A9N9EAI8"/>
<feature type="non-terminal residue" evidence="2">
    <location>
        <position position="1"/>
    </location>
</feature>
<protein>
    <submittedName>
        <fullName evidence="2">7760_t:CDS:1</fullName>
    </submittedName>
</protein>
<proteinExistence type="predicted"/>
<keyword evidence="3" id="KW-1185">Reference proteome</keyword>
<evidence type="ECO:0000313" key="2">
    <source>
        <dbReference type="EMBL" id="CAG8667140.1"/>
    </source>
</evidence>
<gene>
    <name evidence="2" type="ORF">ALEPTO_LOCUS10490</name>
</gene>
<feature type="non-terminal residue" evidence="2">
    <location>
        <position position="624"/>
    </location>
</feature>
<evidence type="ECO:0000256" key="1">
    <source>
        <dbReference type="SAM" id="Coils"/>
    </source>
</evidence>
<organism evidence="2 3">
    <name type="scientific">Ambispora leptoticha</name>
    <dbReference type="NCBI Taxonomy" id="144679"/>
    <lineage>
        <taxon>Eukaryota</taxon>
        <taxon>Fungi</taxon>
        <taxon>Fungi incertae sedis</taxon>
        <taxon>Mucoromycota</taxon>
        <taxon>Glomeromycotina</taxon>
        <taxon>Glomeromycetes</taxon>
        <taxon>Archaeosporales</taxon>
        <taxon>Ambisporaceae</taxon>
        <taxon>Ambispora</taxon>
    </lineage>
</organism>
<evidence type="ECO:0000313" key="3">
    <source>
        <dbReference type="Proteomes" id="UP000789508"/>
    </source>
</evidence>
<name>A0A9N9EAI8_9GLOM</name>
<dbReference type="Proteomes" id="UP000789508">
    <property type="component" value="Unassembled WGS sequence"/>
</dbReference>
<comment type="caution">
    <text evidence="2">The sequence shown here is derived from an EMBL/GenBank/DDBJ whole genome shotgun (WGS) entry which is preliminary data.</text>
</comment>
<dbReference type="OrthoDB" id="2425129at2759"/>
<dbReference type="EMBL" id="CAJVPS010011803">
    <property type="protein sequence ID" value="CAG8667140.1"/>
    <property type="molecule type" value="Genomic_DNA"/>
</dbReference>
<accession>A0A9N9EAI8</accession>
<keyword evidence="1" id="KW-0175">Coiled coil</keyword>
<feature type="coiled-coil region" evidence="1">
    <location>
        <begin position="9"/>
        <end position="36"/>
    </location>
</feature>